<dbReference type="Gene3D" id="1.10.10.60">
    <property type="entry name" value="Homeodomain-like"/>
    <property type="match status" value="1"/>
</dbReference>
<dbReference type="InterPro" id="IPR006447">
    <property type="entry name" value="Myb_dom_plants"/>
</dbReference>
<evidence type="ECO:0000256" key="2">
    <source>
        <dbReference type="ARBA" id="ARBA00023163"/>
    </source>
</evidence>
<feature type="compositionally biased region" description="Gly residues" evidence="4">
    <location>
        <begin position="90"/>
        <end position="104"/>
    </location>
</feature>
<feature type="compositionally biased region" description="Basic and acidic residues" evidence="4">
    <location>
        <begin position="326"/>
        <end position="336"/>
    </location>
</feature>
<feature type="region of interest" description="Disordered" evidence="4">
    <location>
        <begin position="72"/>
        <end position="151"/>
    </location>
</feature>
<reference evidence="6" key="1">
    <citation type="submission" date="2015-02" db="EMBL/GenBank/DDBJ databases">
        <title>A transcriptome of Wollemia nobilis - a relic of Gondwana.</title>
        <authorList>
            <person name="Chia J.Y."/>
            <person name="Leong Y.S."/>
            <person name="Abdul Karim S."/>
            <person name="Wan Azmi N."/>
            <person name="Hercus R."/>
            <person name="Croft L."/>
        </authorList>
    </citation>
    <scope>NUCLEOTIDE SEQUENCE</scope>
    <source>
        <strain evidence="6">MaeBrown</strain>
        <tissue evidence="6">Leaf</tissue>
    </source>
</reference>
<evidence type="ECO:0000313" key="6">
    <source>
        <dbReference type="EMBL" id="JAG88794.1"/>
    </source>
</evidence>
<dbReference type="GO" id="GO:0003677">
    <property type="term" value="F:DNA binding"/>
    <property type="evidence" value="ECO:0007669"/>
    <property type="project" value="InterPro"/>
</dbReference>
<feature type="region of interest" description="Disordered" evidence="4">
    <location>
        <begin position="326"/>
        <end position="348"/>
    </location>
</feature>
<dbReference type="PROSITE" id="PS51294">
    <property type="entry name" value="HTH_MYB"/>
    <property type="match status" value="1"/>
</dbReference>
<dbReference type="PANTHER" id="PTHR31442:SF21">
    <property type="entry name" value="TRANSCRIPTION FACTOR BOA-RELATED"/>
    <property type="match status" value="1"/>
</dbReference>
<evidence type="ECO:0000256" key="4">
    <source>
        <dbReference type="SAM" id="MobiDB-lite"/>
    </source>
</evidence>
<feature type="compositionally biased region" description="Basic and acidic residues" evidence="4">
    <location>
        <begin position="119"/>
        <end position="129"/>
    </location>
</feature>
<dbReference type="SUPFAM" id="SSF46689">
    <property type="entry name" value="Homeodomain-like"/>
    <property type="match status" value="1"/>
</dbReference>
<organism evidence="6">
    <name type="scientific">Wollemia nobilis</name>
    <dbReference type="NCBI Taxonomy" id="56998"/>
    <lineage>
        <taxon>Eukaryota</taxon>
        <taxon>Viridiplantae</taxon>
        <taxon>Streptophyta</taxon>
        <taxon>Embryophyta</taxon>
        <taxon>Tracheophyta</taxon>
        <taxon>Spermatophyta</taxon>
        <taxon>Pinopsida</taxon>
        <taxon>Pinidae</taxon>
        <taxon>Conifers II</taxon>
        <taxon>Araucariales</taxon>
        <taxon>Araucariaceae</taxon>
        <taxon>Wollemia</taxon>
    </lineage>
</organism>
<dbReference type="InterPro" id="IPR009057">
    <property type="entry name" value="Homeodomain-like_sf"/>
</dbReference>
<dbReference type="AlphaFoldDB" id="A0A0C9RXN3"/>
<keyword evidence="3" id="KW-0539">Nucleus</keyword>
<dbReference type="FunFam" id="1.10.10.60:FF:000007">
    <property type="entry name" value="Two-component response regulator"/>
    <property type="match status" value="1"/>
</dbReference>
<dbReference type="InterPro" id="IPR001005">
    <property type="entry name" value="SANT/Myb"/>
</dbReference>
<feature type="domain" description="HTH myb-type" evidence="5">
    <location>
        <begin position="159"/>
        <end position="210"/>
    </location>
</feature>
<sequence>MTRKLDDHVLEWESRLPGPDELTPLSQMLITPELACAFSITPDPCRSVLDVSRASQNTVSALRRHNSAPASKLKGFAPFSEEGREKHGMDGGQAGISNVGGGQAGANPPDEGDNSDGSSEAKKGRSREAEEADSSAFGYENSTEEDQSARTLKRPRLVWTPQLHKRFVDVVAHLGIKNAVPKTIMQLMNVEGLTRENVASHLQKYRLYLKRMQGLSNEGPSSSDQLFASTPVPHNAFMGNHRDEPMQMPMPMQMPVPYGSPVVPMPFVGIAHGHPHGHSHGHGHGHGHMGTAPMNPAAAAYAGFDPHAYVGAAYARTFPQRVPSAEQHDLGVDRMESPSSYRHVVSRE</sequence>
<protein>
    <submittedName>
        <fullName evidence="6">TSA: Wollemia nobilis Ref_Wollemi_Transcript_5556_1956 transcribed RNA sequence</fullName>
    </submittedName>
</protein>
<dbReference type="GO" id="GO:0005634">
    <property type="term" value="C:nucleus"/>
    <property type="evidence" value="ECO:0007669"/>
    <property type="project" value="TreeGrafter"/>
</dbReference>
<evidence type="ECO:0000259" key="5">
    <source>
        <dbReference type="PROSITE" id="PS51294"/>
    </source>
</evidence>
<dbReference type="EMBL" id="GCHU01005518">
    <property type="protein sequence ID" value="JAG88794.1"/>
    <property type="molecule type" value="Transcribed_RNA"/>
</dbReference>
<keyword evidence="2" id="KW-0804">Transcription</keyword>
<dbReference type="Pfam" id="PF00249">
    <property type="entry name" value="Myb_DNA-binding"/>
    <property type="match status" value="1"/>
</dbReference>
<name>A0A0C9RXN3_9CONI</name>
<dbReference type="GO" id="GO:0003700">
    <property type="term" value="F:DNA-binding transcription factor activity"/>
    <property type="evidence" value="ECO:0007669"/>
    <property type="project" value="InterPro"/>
</dbReference>
<dbReference type="PANTHER" id="PTHR31442">
    <property type="entry name" value="HOMEODOMAIN-LIKE SUPERFAMILY PROTEIN-RELATED"/>
    <property type="match status" value="1"/>
</dbReference>
<proteinExistence type="predicted"/>
<evidence type="ECO:0000256" key="1">
    <source>
        <dbReference type="ARBA" id="ARBA00023015"/>
    </source>
</evidence>
<accession>A0A0C9RXN3</accession>
<evidence type="ECO:0000256" key="3">
    <source>
        <dbReference type="ARBA" id="ARBA00023242"/>
    </source>
</evidence>
<dbReference type="InterPro" id="IPR017930">
    <property type="entry name" value="Myb_dom"/>
</dbReference>
<dbReference type="InterPro" id="IPR044841">
    <property type="entry name" value="LUX/BOA-like"/>
</dbReference>
<keyword evidence="1" id="KW-0805">Transcription regulation</keyword>
<dbReference type="NCBIfam" id="TIGR01557">
    <property type="entry name" value="myb_SHAQKYF"/>
    <property type="match status" value="1"/>
</dbReference>